<dbReference type="HAMAP" id="MF_01334">
    <property type="entry name" value="Ribosomal_bL25_CTC"/>
    <property type="match status" value="1"/>
</dbReference>
<evidence type="ECO:0000256" key="1">
    <source>
        <dbReference type="ARBA" id="ARBA00022730"/>
    </source>
</evidence>
<dbReference type="PANTHER" id="PTHR33284">
    <property type="entry name" value="RIBOSOMAL PROTEIN L25/GLN-TRNA SYNTHETASE, ANTI-CODON-BINDING DOMAIN-CONTAINING PROTEIN"/>
    <property type="match status" value="1"/>
</dbReference>
<dbReference type="Gene3D" id="2.170.120.20">
    <property type="entry name" value="Ribosomal protein L25, beta domain"/>
    <property type="match status" value="1"/>
</dbReference>
<keyword evidence="10" id="KW-1185">Reference proteome</keyword>
<gene>
    <name evidence="5 9" type="primary">rplY</name>
    <name evidence="5" type="synonym">ctc</name>
    <name evidence="9" type="ORF">Pla8534_05080</name>
</gene>
<dbReference type="Gene3D" id="2.40.240.10">
    <property type="entry name" value="Ribosomal Protein L25, Chain P"/>
    <property type="match status" value="1"/>
</dbReference>
<keyword evidence="2 5" id="KW-0694">RNA-binding</keyword>
<dbReference type="RefSeq" id="WP_145048993.1">
    <property type="nucleotide sequence ID" value="NZ_CP036433.1"/>
</dbReference>
<dbReference type="InterPro" id="IPR001021">
    <property type="entry name" value="Ribosomal_bL25_long"/>
</dbReference>
<feature type="compositionally biased region" description="Acidic residues" evidence="6">
    <location>
        <begin position="182"/>
        <end position="192"/>
    </location>
</feature>
<accession>A0A518DLQ3</accession>
<dbReference type="InterPro" id="IPR020056">
    <property type="entry name" value="Rbsml_bL25/Gln-tRNA_synth_N"/>
</dbReference>
<dbReference type="GO" id="GO:0022625">
    <property type="term" value="C:cytosolic large ribosomal subunit"/>
    <property type="evidence" value="ECO:0007669"/>
    <property type="project" value="TreeGrafter"/>
</dbReference>
<dbReference type="InterPro" id="IPR029751">
    <property type="entry name" value="Ribosomal_L25_dom"/>
</dbReference>
<sequence length="207" mass="22249">MSDVFNVSVREERGTKRARRARAKGQIPAVLYGHGEANVLLSVDAVEVASAIRHGGHLIDLKGGVNESALIKAVQWDAMGIGVLHVDLTRVRKGEKVEVTVPIELHGFAPGAQQGGVVEQTLHEVKITCPVNKLPDKIEVNINQLQLGDVIHVSDLQLDSEIEVLEDAEAGVVNCHEPVVVQEEEGEGDSAEPEVIGHSDEDEGDES</sequence>
<dbReference type="AlphaFoldDB" id="A0A518DLQ3"/>
<dbReference type="NCBIfam" id="TIGR00731">
    <property type="entry name" value="bL25_bact_ctc"/>
    <property type="match status" value="1"/>
</dbReference>
<evidence type="ECO:0000256" key="4">
    <source>
        <dbReference type="ARBA" id="ARBA00023274"/>
    </source>
</evidence>
<feature type="domain" description="Large ribosomal subunit protein bL25 L25" evidence="7">
    <location>
        <begin position="6"/>
        <end position="88"/>
    </location>
</feature>
<protein>
    <recommendedName>
        <fullName evidence="5">Large ribosomal subunit protein bL25</fullName>
    </recommendedName>
    <alternativeName>
        <fullName evidence="5">General stress protein CTC</fullName>
    </alternativeName>
</protein>
<organism evidence="9 10">
    <name type="scientific">Lignipirellula cremea</name>
    <dbReference type="NCBI Taxonomy" id="2528010"/>
    <lineage>
        <taxon>Bacteria</taxon>
        <taxon>Pseudomonadati</taxon>
        <taxon>Planctomycetota</taxon>
        <taxon>Planctomycetia</taxon>
        <taxon>Pirellulales</taxon>
        <taxon>Pirellulaceae</taxon>
        <taxon>Lignipirellula</taxon>
    </lineage>
</organism>
<keyword evidence="4 5" id="KW-0687">Ribonucleoprotein</keyword>
<evidence type="ECO:0000256" key="3">
    <source>
        <dbReference type="ARBA" id="ARBA00022980"/>
    </source>
</evidence>
<evidence type="ECO:0000313" key="9">
    <source>
        <dbReference type="EMBL" id="QDU92759.1"/>
    </source>
</evidence>
<dbReference type="KEGG" id="lcre:Pla8534_05080"/>
<comment type="function">
    <text evidence="5">This is one of the proteins that binds to the 5S RNA in the ribosome where it forms part of the central protuberance.</text>
</comment>
<dbReference type="OrthoDB" id="9790002at2"/>
<feature type="region of interest" description="Disordered" evidence="6">
    <location>
        <begin position="182"/>
        <end position="207"/>
    </location>
</feature>
<proteinExistence type="inferred from homology"/>
<dbReference type="GO" id="GO:0006412">
    <property type="term" value="P:translation"/>
    <property type="evidence" value="ECO:0007669"/>
    <property type="project" value="UniProtKB-UniRule"/>
</dbReference>
<dbReference type="CDD" id="cd00495">
    <property type="entry name" value="Ribosomal_L25_TL5_CTC"/>
    <property type="match status" value="1"/>
</dbReference>
<evidence type="ECO:0000256" key="2">
    <source>
        <dbReference type="ARBA" id="ARBA00022884"/>
    </source>
</evidence>
<dbReference type="InterPro" id="IPR020930">
    <property type="entry name" value="Ribosomal_uL5_bac-type"/>
</dbReference>
<keyword evidence="1 5" id="KW-0699">rRNA-binding</keyword>
<keyword evidence="3 5" id="KW-0689">Ribosomal protein</keyword>
<dbReference type="InterPro" id="IPR011035">
    <property type="entry name" value="Ribosomal_bL25/Gln-tRNA_synth"/>
</dbReference>
<dbReference type="Pfam" id="PF01386">
    <property type="entry name" value="Ribosomal_L25p"/>
    <property type="match status" value="1"/>
</dbReference>
<comment type="similarity">
    <text evidence="5">Belongs to the bacterial ribosomal protein bL25 family. CTC subfamily.</text>
</comment>
<dbReference type="Pfam" id="PF14693">
    <property type="entry name" value="Ribosomal_TL5_C"/>
    <property type="match status" value="1"/>
</dbReference>
<evidence type="ECO:0000313" key="10">
    <source>
        <dbReference type="Proteomes" id="UP000317648"/>
    </source>
</evidence>
<name>A0A518DLQ3_9BACT</name>
<dbReference type="Proteomes" id="UP000317648">
    <property type="component" value="Chromosome"/>
</dbReference>
<evidence type="ECO:0000256" key="6">
    <source>
        <dbReference type="SAM" id="MobiDB-lite"/>
    </source>
</evidence>
<dbReference type="PANTHER" id="PTHR33284:SF1">
    <property type="entry name" value="RIBOSOMAL PROTEIN L25_GLN-TRNA SYNTHETASE, ANTI-CODON-BINDING DOMAIN-CONTAINING PROTEIN"/>
    <property type="match status" value="1"/>
</dbReference>
<dbReference type="GO" id="GO:0003735">
    <property type="term" value="F:structural constituent of ribosome"/>
    <property type="evidence" value="ECO:0007669"/>
    <property type="project" value="InterPro"/>
</dbReference>
<dbReference type="GO" id="GO:0008097">
    <property type="term" value="F:5S rRNA binding"/>
    <property type="evidence" value="ECO:0007669"/>
    <property type="project" value="InterPro"/>
</dbReference>
<evidence type="ECO:0000259" key="7">
    <source>
        <dbReference type="Pfam" id="PF01386"/>
    </source>
</evidence>
<evidence type="ECO:0000259" key="8">
    <source>
        <dbReference type="Pfam" id="PF14693"/>
    </source>
</evidence>
<dbReference type="EMBL" id="CP036433">
    <property type="protein sequence ID" value="QDU92759.1"/>
    <property type="molecule type" value="Genomic_DNA"/>
</dbReference>
<dbReference type="SUPFAM" id="SSF50715">
    <property type="entry name" value="Ribosomal protein L25-like"/>
    <property type="match status" value="1"/>
</dbReference>
<reference evidence="9 10" key="1">
    <citation type="submission" date="2019-02" db="EMBL/GenBank/DDBJ databases">
        <title>Deep-cultivation of Planctomycetes and their phenomic and genomic characterization uncovers novel biology.</title>
        <authorList>
            <person name="Wiegand S."/>
            <person name="Jogler M."/>
            <person name="Boedeker C."/>
            <person name="Pinto D."/>
            <person name="Vollmers J."/>
            <person name="Rivas-Marin E."/>
            <person name="Kohn T."/>
            <person name="Peeters S.H."/>
            <person name="Heuer A."/>
            <person name="Rast P."/>
            <person name="Oberbeckmann S."/>
            <person name="Bunk B."/>
            <person name="Jeske O."/>
            <person name="Meyerdierks A."/>
            <person name="Storesund J.E."/>
            <person name="Kallscheuer N."/>
            <person name="Luecker S."/>
            <person name="Lage O.M."/>
            <person name="Pohl T."/>
            <person name="Merkel B.J."/>
            <person name="Hornburger P."/>
            <person name="Mueller R.-W."/>
            <person name="Bruemmer F."/>
            <person name="Labrenz M."/>
            <person name="Spormann A.M."/>
            <person name="Op den Camp H."/>
            <person name="Overmann J."/>
            <person name="Amann R."/>
            <person name="Jetten M.S.M."/>
            <person name="Mascher T."/>
            <person name="Medema M.H."/>
            <person name="Devos D.P."/>
            <person name="Kaster A.-K."/>
            <person name="Ovreas L."/>
            <person name="Rohde M."/>
            <person name="Galperin M.Y."/>
            <person name="Jogler C."/>
        </authorList>
    </citation>
    <scope>NUCLEOTIDE SEQUENCE [LARGE SCALE GENOMIC DNA]</scope>
    <source>
        <strain evidence="9 10">Pla85_3_4</strain>
    </source>
</reference>
<evidence type="ECO:0000256" key="5">
    <source>
        <dbReference type="HAMAP-Rule" id="MF_01334"/>
    </source>
</evidence>
<dbReference type="InterPro" id="IPR037121">
    <property type="entry name" value="Ribosomal_bL25_C"/>
</dbReference>
<comment type="subunit">
    <text evidence="5">Part of the 50S ribosomal subunit; part of the 5S rRNA/L5/L18/L25 subcomplex. Contacts the 5S rRNA. Binds to the 5S rRNA independently of L5 and L18.</text>
</comment>
<dbReference type="InterPro" id="IPR020057">
    <property type="entry name" value="Ribosomal_bL25_b-dom"/>
</dbReference>
<feature type="domain" description="Large ribosomal subunit protein bL25 beta" evidence="8">
    <location>
        <begin position="96"/>
        <end position="178"/>
    </location>
</feature>